<dbReference type="Proteomes" id="UP000002215">
    <property type="component" value="Chromosome"/>
</dbReference>
<dbReference type="Gene3D" id="1.25.40.290">
    <property type="entry name" value="ARM repeat domains"/>
    <property type="match status" value="1"/>
</dbReference>
<evidence type="ECO:0000313" key="2">
    <source>
        <dbReference type="EMBL" id="ACU62504.1"/>
    </source>
</evidence>
<reference evidence="2 3" key="2">
    <citation type="journal article" date="2010" name="Stand. Genomic Sci.">
        <title>Complete genome sequence of Chitinophaga pinensis type strain (UQM 2034).</title>
        <authorList>
            <person name="Glavina Del Rio T."/>
            <person name="Abt B."/>
            <person name="Spring S."/>
            <person name="Lapidus A."/>
            <person name="Nolan M."/>
            <person name="Tice H."/>
            <person name="Copeland A."/>
            <person name="Cheng J.F."/>
            <person name="Chen F."/>
            <person name="Bruce D."/>
            <person name="Goodwin L."/>
            <person name="Pitluck S."/>
            <person name="Ivanova N."/>
            <person name="Mavromatis K."/>
            <person name="Mikhailova N."/>
            <person name="Pati A."/>
            <person name="Chen A."/>
            <person name="Palaniappan K."/>
            <person name="Land M."/>
            <person name="Hauser L."/>
            <person name="Chang Y.J."/>
            <person name="Jeffries C.D."/>
            <person name="Chain P."/>
            <person name="Saunders E."/>
            <person name="Detter J.C."/>
            <person name="Brettin T."/>
            <person name="Rohde M."/>
            <person name="Goker M."/>
            <person name="Bristow J."/>
            <person name="Eisen J.A."/>
            <person name="Markowitz V."/>
            <person name="Hugenholtz P."/>
            <person name="Kyrpides N.C."/>
            <person name="Klenk H.P."/>
            <person name="Lucas S."/>
        </authorList>
    </citation>
    <scope>NUCLEOTIDE SEQUENCE [LARGE SCALE GENOMIC DNA]</scope>
    <source>
        <strain evidence="3">ATCC 43595 / DSM 2588 / LMG 13176 / NBRC 15968 / NCIMB 11800 / UQM 2034</strain>
    </source>
</reference>
<dbReference type="InterPro" id="IPR016024">
    <property type="entry name" value="ARM-type_fold"/>
</dbReference>
<protein>
    <submittedName>
        <fullName evidence="2">HEAT domain containing protein</fullName>
    </submittedName>
</protein>
<dbReference type="InterPro" id="IPR000357">
    <property type="entry name" value="HEAT"/>
</dbReference>
<dbReference type="EMBL" id="CP001699">
    <property type="protein sequence ID" value="ACU62504.1"/>
    <property type="molecule type" value="Genomic_DNA"/>
</dbReference>
<dbReference type="SUPFAM" id="SSF48371">
    <property type="entry name" value="ARM repeat"/>
    <property type="match status" value="1"/>
</dbReference>
<dbReference type="KEGG" id="cpi:Cpin_5072"/>
<dbReference type="Pfam" id="PF02985">
    <property type="entry name" value="HEAT"/>
    <property type="match status" value="1"/>
</dbReference>
<sequence length="364" mass="41670">MSLLKDLYSPAFYDGLANILVKTIPAFNKQKFIQRIYQPGFQEKELKERMKHTTEVLHEFLPADYKKAVPLIKDSIDALRKAGYGEALEFIFFPDYLATYGLEHYDISVKALEFVTQFITCEFAVRPFLIKYGDKMMQQMQTWSSHKNAKVRRLSTEGCRPRLPWAIAVPFLKKDPSSILPILENLKQDPSESVRRSVANNLNDIAKDHPRLVIAIASKWKGLGKETAAIIKHGSRTLLKQGHKEILAHYGLESVHVAFSNFKVLTPKVKTGDSLAFSFTVRNKDAQAQTIRLEYGIYYLKQNGTLSKKVFKISEKAYKPGVQVEIIRKQSFRLITTRVFYPGKHQLSIIINGEEQPARSFELI</sequence>
<proteinExistence type="predicted"/>
<dbReference type="RefSeq" id="WP_012792672.1">
    <property type="nucleotide sequence ID" value="NC_013132.1"/>
</dbReference>
<evidence type="ECO:0000256" key="1">
    <source>
        <dbReference type="ARBA" id="ARBA00022737"/>
    </source>
</evidence>
<dbReference type="AlphaFoldDB" id="A0A979G7U7"/>
<reference evidence="3" key="1">
    <citation type="submission" date="2009-08" db="EMBL/GenBank/DDBJ databases">
        <title>The complete genome of Chitinophaga pinensis DSM 2588.</title>
        <authorList>
            <consortium name="US DOE Joint Genome Institute (JGI-PGF)"/>
            <person name="Lucas S."/>
            <person name="Copeland A."/>
            <person name="Lapidus A."/>
            <person name="Glavina del Rio T."/>
            <person name="Dalin E."/>
            <person name="Tice H."/>
            <person name="Bruce D."/>
            <person name="Goodwin L."/>
            <person name="Pitluck S."/>
            <person name="Kyrpides N."/>
            <person name="Mavromatis K."/>
            <person name="Ivanova N."/>
            <person name="Mikhailova N."/>
            <person name="Sims D."/>
            <person name="Meinche L."/>
            <person name="Brettin T."/>
            <person name="Detter J.C."/>
            <person name="Han C."/>
            <person name="Larimer F."/>
            <person name="Land M."/>
            <person name="Hauser L."/>
            <person name="Markowitz V."/>
            <person name="Cheng J.-F."/>
            <person name="Hugenholtz P."/>
            <person name="Woyke T."/>
            <person name="Wu D."/>
            <person name="Spring S."/>
            <person name="Klenk H.-P."/>
            <person name="Eisen J.A."/>
        </authorList>
    </citation>
    <scope>NUCLEOTIDE SEQUENCE [LARGE SCALE GENOMIC DNA]</scope>
    <source>
        <strain evidence="3">ATCC 43595 / DSM 2588 / LMG 13176 / NBRC 15968 / NCIMB 11800 / UQM 2034</strain>
    </source>
</reference>
<gene>
    <name evidence="2" type="ordered locus">Cpin_5072</name>
</gene>
<organism evidence="2 3">
    <name type="scientific">Chitinophaga pinensis (strain ATCC 43595 / DSM 2588 / LMG 13176 / NBRC 15968 / NCIMB 11800 / UQM 2034)</name>
    <dbReference type="NCBI Taxonomy" id="485918"/>
    <lineage>
        <taxon>Bacteria</taxon>
        <taxon>Pseudomonadati</taxon>
        <taxon>Bacteroidota</taxon>
        <taxon>Chitinophagia</taxon>
        <taxon>Chitinophagales</taxon>
        <taxon>Chitinophagaceae</taxon>
        <taxon>Chitinophaga</taxon>
    </lineage>
</organism>
<name>A0A979G7U7_CHIPD</name>
<dbReference type="InterPro" id="IPR021133">
    <property type="entry name" value="HEAT_type_2"/>
</dbReference>
<dbReference type="PROSITE" id="PS50077">
    <property type="entry name" value="HEAT_REPEAT"/>
    <property type="match status" value="1"/>
</dbReference>
<accession>A0A979G7U7</accession>
<keyword evidence="1" id="KW-0677">Repeat</keyword>
<evidence type="ECO:0000313" key="3">
    <source>
        <dbReference type="Proteomes" id="UP000002215"/>
    </source>
</evidence>